<reference evidence="1 2" key="1">
    <citation type="submission" date="2017-12" db="EMBL/GenBank/DDBJ databases">
        <authorList>
            <person name="Pombert J.-F."/>
            <person name="Haag K.L."/>
            <person name="Ebert D."/>
        </authorList>
    </citation>
    <scope>NUCLEOTIDE SEQUENCE [LARGE SCALE GENOMIC DNA]</scope>
    <source>
        <strain evidence="1">IL-BN-2</strain>
    </source>
</reference>
<organism evidence="1 2">
    <name type="scientific">Hamiltosporidium magnivora</name>
    <dbReference type="NCBI Taxonomy" id="148818"/>
    <lineage>
        <taxon>Eukaryota</taxon>
        <taxon>Fungi</taxon>
        <taxon>Fungi incertae sedis</taxon>
        <taxon>Microsporidia</taxon>
        <taxon>Dubosqiidae</taxon>
        <taxon>Hamiltosporidium</taxon>
    </lineage>
</organism>
<evidence type="ECO:0000313" key="1">
    <source>
        <dbReference type="EMBL" id="TBU05785.1"/>
    </source>
</evidence>
<dbReference type="AlphaFoldDB" id="A0A4Q9LE88"/>
<dbReference type="InterPro" id="IPR032675">
    <property type="entry name" value="LRR_dom_sf"/>
</dbReference>
<dbReference type="EMBL" id="PIXR01000622">
    <property type="protein sequence ID" value="TBU05785.1"/>
    <property type="molecule type" value="Genomic_DNA"/>
</dbReference>
<dbReference type="VEuPathDB" id="MicrosporidiaDB:CWI39_0622p0010"/>
<evidence type="ECO:0000313" key="2">
    <source>
        <dbReference type="Proteomes" id="UP000293045"/>
    </source>
</evidence>
<name>A0A4Q9LE88_9MICR</name>
<accession>A0A4Q9LE88</accession>
<gene>
    <name evidence="1" type="ORF">CWI39_0622p0010</name>
</gene>
<protein>
    <submittedName>
        <fullName evidence="1">Uncharacterized protein</fullName>
    </submittedName>
</protein>
<dbReference type="VEuPathDB" id="MicrosporidiaDB:CWI36_0847p0010"/>
<dbReference type="Proteomes" id="UP000293045">
    <property type="component" value="Unassembled WGS sequence"/>
</dbReference>
<comment type="caution">
    <text evidence="1">The sequence shown here is derived from an EMBL/GenBank/DDBJ whole genome shotgun (WGS) entry which is preliminary data.</text>
</comment>
<sequence>MEKMDIKENADPDFFEIDQKDTNFLTFNKISIKTQTDILYLSFDFHKDKIFNSILKMNFKILVDEFFKIWSFEKCFYDSFIEVEDLKNDDQVDVLCDVIEKIYTLNIDGNEYSSFGWKIKNDHDFIQQLHIIFRICKIHKVNIFDYTILHEPIADILSRIAESIEKIDFFTTLDFLSDITHFGFYVRNKILSDQMEEIFLLENLKIIFSISYFGLNHMGYFEYPISVAEQIHYVSIHDSQIDYCCLQTILKFSCLKSLSISRTFIATLPKTRPFFKNTKLHSVSFVDVRYDDYKKFLNLLNYFKDSNNFKFEFETPSFRCSDLQAEDYDFVILKLFTLPSACMPKKSVYLEYVDKNLINVSLDFYVSFEQLLCILTISNCSSLSNVKIQDYEIKSSEMRFLHEFTNLDSLFLHTSQQKAFLYELFGHNLYKSIKNLYFSKTCIVEQDTNQLSLFENLESLTFHFCTFSDSSKKLPMREKLKKIKNISIIQLSYEFNMELIKFLEEEYKNIFEVSYKKEYIK</sequence>
<dbReference type="SUPFAM" id="SSF52047">
    <property type="entry name" value="RNI-like"/>
    <property type="match status" value="1"/>
</dbReference>
<dbReference type="Gene3D" id="3.80.10.10">
    <property type="entry name" value="Ribonuclease Inhibitor"/>
    <property type="match status" value="1"/>
</dbReference>
<proteinExistence type="predicted"/>